<evidence type="ECO:0000256" key="2">
    <source>
        <dbReference type="ARBA" id="ARBA00007603"/>
    </source>
</evidence>
<comment type="subcellular location">
    <subcellularLocation>
        <location evidence="1">Golgi apparatus membrane</location>
        <topology evidence="1">Peripheral membrane protein</topology>
    </subcellularLocation>
</comment>
<keyword evidence="4" id="KW-0813">Transport</keyword>
<sequence length="705" mass="78888">MAATVESSEPPATEHAATPSSDPTVNGSAPRASTSSAHSLDLPSLVPLSHDHALLSSATFDVDAFLLSRIHIPLDELRGELRSYLGVLREELVQLINDDYEEFISLGTGMRGESDRLKRLQKPLEMLRGEVEVVRDVLASHQDAVQEKLDERATLREEKALLELLQRLFETLNRAESLDTASDDAERPKAVARLAGEYTQLVYLRNKVQREGCKLAEVAEPRIDKLRSRLNNDLSTLLTTALEAKDEAHIRQCLRTYDVIEAWEDAESVVRDDVETWCRSNIRAAALSDPVTSPDSPVPSARRLKPSTPLAVLYNRVLDQVEVYQPLIKMAQALSAHFDFFSRVLWPEISKSVVDNLGSVIFAAGRPDELHKHYTATHQFLTHFESYAPSIDAVIAVRESPEYSAFERRWQLPVYFQLRWKEIVTAFDSALNSTTGTATSPWHLPQSQAAWTAFQRCWARDIFLPELTHRFWRLSLQIVSRYGLWLSNQLINFKEDEDDATLRFAASAISDSDLLLEKIATLPELVELGVDLPLSLSTTHYAERIVLILQKRCAEPLKLVRSVASQFRASGSKSSGPPAASYFVPQLLKPVHAFFDGRPALKAKYQAAWAGQVAEHVMSNYAQILAQVRKTEDLLRRHRKTRKGGFSLFGSQNAAQDDGADDERFKAQMLADVEGLAADAKSLGVTVDNMASWAELKDVVQRPAE</sequence>
<dbReference type="Proteomes" id="UP000006757">
    <property type="component" value="Unassembled WGS sequence"/>
</dbReference>
<dbReference type="Pfam" id="PF06148">
    <property type="entry name" value="COG2_N"/>
    <property type="match status" value="1"/>
</dbReference>
<evidence type="ECO:0000256" key="3">
    <source>
        <dbReference type="ARBA" id="ARBA00020977"/>
    </source>
</evidence>
<feature type="coiled-coil region" evidence="9">
    <location>
        <begin position="138"/>
        <end position="175"/>
    </location>
</feature>
<dbReference type="Pfam" id="PF12022">
    <property type="entry name" value="COG2_C"/>
    <property type="match status" value="1"/>
</dbReference>
<evidence type="ECO:0000259" key="12">
    <source>
        <dbReference type="Pfam" id="PF12022"/>
    </source>
</evidence>
<reference evidence="13 14" key="1">
    <citation type="journal article" date="2012" name="Eukaryot. Cell">
        <title>Genome sequence of the Trichosporon asahii environmental strain CBS 8904.</title>
        <authorList>
            <person name="Yang R.Y."/>
            <person name="Li H.T."/>
            <person name="Zhu H."/>
            <person name="Zhou G.P."/>
            <person name="Wang M."/>
            <person name="Wang L."/>
        </authorList>
    </citation>
    <scope>NUCLEOTIDE SEQUENCE [LARGE SCALE GENOMIC DNA]</scope>
    <source>
        <strain evidence="13 14">CBS 8904</strain>
    </source>
</reference>
<evidence type="ECO:0000256" key="9">
    <source>
        <dbReference type="SAM" id="Coils"/>
    </source>
</evidence>
<evidence type="ECO:0000256" key="1">
    <source>
        <dbReference type="ARBA" id="ARBA00004395"/>
    </source>
</evidence>
<evidence type="ECO:0000259" key="11">
    <source>
        <dbReference type="Pfam" id="PF06148"/>
    </source>
</evidence>
<dbReference type="PANTHER" id="PTHR12961">
    <property type="entry name" value="CONSERVED OLIGOMERIC GOLGI COMPLEX COMPONENT 2"/>
    <property type="match status" value="1"/>
</dbReference>
<keyword evidence="9" id="KW-0175">Coiled coil</keyword>
<keyword evidence="7" id="KW-0472">Membrane</keyword>
<dbReference type="EMBL" id="AMBO01000335">
    <property type="protein sequence ID" value="EKD00667.1"/>
    <property type="molecule type" value="Genomic_DNA"/>
</dbReference>
<feature type="domain" description="COG complex component COG2 C-terminal" evidence="12">
    <location>
        <begin position="408"/>
        <end position="673"/>
    </location>
</feature>
<evidence type="ECO:0000256" key="5">
    <source>
        <dbReference type="ARBA" id="ARBA00022927"/>
    </source>
</evidence>
<dbReference type="GO" id="GO:0000139">
    <property type="term" value="C:Golgi membrane"/>
    <property type="evidence" value="ECO:0007669"/>
    <property type="project" value="UniProtKB-SubCell"/>
</dbReference>
<dbReference type="InterPro" id="IPR024602">
    <property type="entry name" value="COG_su2_N"/>
</dbReference>
<evidence type="ECO:0000256" key="10">
    <source>
        <dbReference type="SAM" id="MobiDB-lite"/>
    </source>
</evidence>
<dbReference type="InterPro" id="IPR024603">
    <property type="entry name" value="COG_complex_COG2_C"/>
</dbReference>
<protein>
    <recommendedName>
        <fullName evidence="3">Conserved oligomeric Golgi complex subunit 2</fullName>
    </recommendedName>
    <alternativeName>
        <fullName evidence="8">Component of oligomeric Golgi complex 2</fullName>
    </alternativeName>
</protein>
<proteinExistence type="inferred from homology"/>
<feature type="region of interest" description="Disordered" evidence="10">
    <location>
        <begin position="1"/>
        <end position="39"/>
    </location>
</feature>
<dbReference type="GO" id="GO:0006891">
    <property type="term" value="P:intra-Golgi vesicle-mediated transport"/>
    <property type="evidence" value="ECO:0007669"/>
    <property type="project" value="TreeGrafter"/>
</dbReference>
<name>K1VMT1_TRIAC</name>
<keyword evidence="5" id="KW-0653">Protein transport</keyword>
<evidence type="ECO:0000313" key="13">
    <source>
        <dbReference type="EMBL" id="EKD00667.1"/>
    </source>
</evidence>
<evidence type="ECO:0000256" key="7">
    <source>
        <dbReference type="ARBA" id="ARBA00023136"/>
    </source>
</evidence>
<dbReference type="GO" id="GO:0017119">
    <property type="term" value="C:Golgi transport complex"/>
    <property type="evidence" value="ECO:0007669"/>
    <property type="project" value="TreeGrafter"/>
</dbReference>
<evidence type="ECO:0000256" key="6">
    <source>
        <dbReference type="ARBA" id="ARBA00023034"/>
    </source>
</evidence>
<dbReference type="eggNOG" id="KOG2307">
    <property type="taxonomic scope" value="Eukaryota"/>
</dbReference>
<evidence type="ECO:0000256" key="4">
    <source>
        <dbReference type="ARBA" id="ARBA00022448"/>
    </source>
</evidence>
<dbReference type="AlphaFoldDB" id="K1VMT1"/>
<accession>K1VMT1</accession>
<organism evidence="13 14">
    <name type="scientific">Trichosporon asahii var. asahii (strain CBS 8904)</name>
    <name type="common">Yeast</name>
    <dbReference type="NCBI Taxonomy" id="1220162"/>
    <lineage>
        <taxon>Eukaryota</taxon>
        <taxon>Fungi</taxon>
        <taxon>Dikarya</taxon>
        <taxon>Basidiomycota</taxon>
        <taxon>Agaricomycotina</taxon>
        <taxon>Tremellomycetes</taxon>
        <taxon>Trichosporonales</taxon>
        <taxon>Trichosporonaceae</taxon>
        <taxon>Trichosporon</taxon>
    </lineage>
</organism>
<keyword evidence="6" id="KW-0333">Golgi apparatus</keyword>
<dbReference type="OrthoDB" id="332281at2759"/>
<dbReference type="HOGENOM" id="CLU_005470_1_0_1"/>
<keyword evidence="14" id="KW-1185">Reference proteome</keyword>
<evidence type="ECO:0000256" key="8">
    <source>
        <dbReference type="ARBA" id="ARBA00031344"/>
    </source>
</evidence>
<feature type="domain" description="Conserved oligomeric Golgi complex subunit 2 N-terminal" evidence="11">
    <location>
        <begin position="49"/>
        <end position="120"/>
    </location>
</feature>
<gene>
    <name evidence="13" type="ORF">A1Q2_05027</name>
</gene>
<dbReference type="GO" id="GO:0015031">
    <property type="term" value="P:protein transport"/>
    <property type="evidence" value="ECO:0007669"/>
    <property type="project" value="UniProtKB-KW"/>
</dbReference>
<dbReference type="PANTHER" id="PTHR12961:SF0">
    <property type="entry name" value="CONSERVED OLIGOMERIC GOLGI COMPLEX SUBUNIT 2"/>
    <property type="match status" value="1"/>
</dbReference>
<dbReference type="OMA" id="CWAEGVY"/>
<feature type="compositionally biased region" description="Polar residues" evidence="10">
    <location>
        <begin position="18"/>
        <end position="38"/>
    </location>
</feature>
<comment type="similarity">
    <text evidence="2">Belongs to the COG2 family.</text>
</comment>
<dbReference type="STRING" id="1220162.K1VMT1"/>
<comment type="caution">
    <text evidence="13">The sequence shown here is derived from an EMBL/GenBank/DDBJ whole genome shotgun (WGS) entry which is preliminary data.</text>
</comment>
<dbReference type="GO" id="GO:0007030">
    <property type="term" value="P:Golgi organization"/>
    <property type="evidence" value="ECO:0007669"/>
    <property type="project" value="InterPro"/>
</dbReference>
<dbReference type="InterPro" id="IPR009316">
    <property type="entry name" value="COG2"/>
</dbReference>
<evidence type="ECO:0000313" key="14">
    <source>
        <dbReference type="Proteomes" id="UP000006757"/>
    </source>
</evidence>
<dbReference type="InParanoid" id="K1VMT1"/>